<evidence type="ECO:0000313" key="1">
    <source>
        <dbReference type="EMBL" id="CAI65509.1"/>
    </source>
</evidence>
<name>Q4A347_EHV8U</name>
<protein>
    <submittedName>
        <fullName evidence="1">Uncharacterized protein</fullName>
    </submittedName>
</protein>
<proteinExistence type="predicted"/>
<reference evidence="1 2" key="1">
    <citation type="journal article" date="2005" name="Science">
        <title>Complete genome sequence and lytic phase transcription profile of a Coccolithovirus.</title>
        <authorList>
            <person name="Wilson W.H."/>
            <person name="Schroeder D.C."/>
            <person name="Allen M.J."/>
            <person name="Holden M.T.G."/>
            <person name="Parkhill J."/>
            <person name="Barrell B.G."/>
            <person name="Churcher C."/>
            <person name="Hamlin N."/>
            <person name="Mungall K."/>
            <person name="Norbertczak H."/>
            <person name="Quail M.A."/>
            <person name="Price C."/>
            <person name="Rabbinowitsch E."/>
            <person name="Walker D."/>
            <person name="Craigon M."/>
            <person name="Roy D."/>
            <person name="Ghazal P."/>
        </authorList>
    </citation>
    <scope>NUCLEOTIDE SEQUENCE [LARGE SCALE GENOMIC DNA]</scope>
    <source>
        <strain evidence="2">Isolate United Kingdom/English Channel/1999</strain>
    </source>
</reference>
<dbReference type="EMBL" id="AJ890364">
    <property type="protein sequence ID" value="CAI65509.1"/>
    <property type="molecule type" value="Genomic_DNA"/>
</dbReference>
<organismHost>
    <name type="scientific">Emiliania huxleyi</name>
    <name type="common">Coccolithophore</name>
    <name type="synonym">Pontosphaera huxleyi</name>
    <dbReference type="NCBI Taxonomy" id="2903"/>
</organismHost>
<organism evidence="1 2">
    <name type="scientific">Emiliania huxleyi virus 86 (isolate United Kingdom/English Channel/1999)</name>
    <name type="common">EhV-86</name>
    <dbReference type="NCBI Taxonomy" id="654925"/>
    <lineage>
        <taxon>Viruses</taxon>
        <taxon>Varidnaviria</taxon>
        <taxon>Bamfordvirae</taxon>
        <taxon>Nucleocytoviricota</taxon>
        <taxon>Megaviricetes</taxon>
        <taxon>Algavirales</taxon>
        <taxon>Phycodnaviridae</taxon>
        <taxon>Coccolithovirus</taxon>
        <taxon>Coccolithovirus huxleyi</taxon>
        <taxon>Emiliania huxleyi virus 86</taxon>
    </lineage>
</organism>
<keyword evidence="2" id="KW-1185">Reference proteome</keyword>
<dbReference type="GeneID" id="3654985"/>
<dbReference type="RefSeq" id="YP_293840.1">
    <property type="nucleotide sequence ID" value="NC_007346.1"/>
</dbReference>
<dbReference type="Proteomes" id="UP000000863">
    <property type="component" value="Segment"/>
</dbReference>
<accession>Q4A347</accession>
<sequence>MEDITECKFCLYDSKLYDDFQVLFKGISSKLCSLMKDAHLRTYICSAEMMDTGYLQHMPVYETDLAILYELQDEETSAFLHLKGDGSTTRKYSDTFQFPPSIMLGHSLNMTEDKRGKLIECIERGIGKVIWDKSDTKCIQVMNPFKQYDSFRRFVCGTLIKNTLVKSKFYESVCGKLYHPNNALGKRARDEFVSEFNS</sequence>
<dbReference type="KEGG" id="vg:3654985"/>
<evidence type="ECO:0000313" key="2">
    <source>
        <dbReference type="Proteomes" id="UP000000863"/>
    </source>
</evidence>
<gene>
    <name evidence="1" type="ORF">EhV086</name>
</gene>